<sequence>MEESSPDRPPSPPCLSVSTLYSLSFASDTSSSACLLSVTLSEGVRSLSCCLPLRPSIDSSTPNSVKSRLDDATRPRRSCLCTQAFLACVVLSHDNGVCLLS</sequence>
<keyword evidence="2" id="KW-1185">Reference proteome</keyword>
<comment type="caution">
    <text evidence="1">The sequence shown here is derived from an EMBL/GenBank/DDBJ whole genome shotgun (WGS) entry which is preliminary data.</text>
</comment>
<dbReference type="EMBL" id="CAAALY010019771">
    <property type="protein sequence ID" value="VEL14031.1"/>
    <property type="molecule type" value="Genomic_DNA"/>
</dbReference>
<accession>A0A3S5CE91</accession>
<organism evidence="1 2">
    <name type="scientific">Protopolystoma xenopodis</name>
    <dbReference type="NCBI Taxonomy" id="117903"/>
    <lineage>
        <taxon>Eukaryota</taxon>
        <taxon>Metazoa</taxon>
        <taxon>Spiralia</taxon>
        <taxon>Lophotrochozoa</taxon>
        <taxon>Platyhelminthes</taxon>
        <taxon>Monogenea</taxon>
        <taxon>Polyopisthocotylea</taxon>
        <taxon>Polystomatidea</taxon>
        <taxon>Polystomatidae</taxon>
        <taxon>Protopolystoma</taxon>
    </lineage>
</organism>
<dbReference type="Proteomes" id="UP000784294">
    <property type="component" value="Unassembled WGS sequence"/>
</dbReference>
<reference evidence="1" key="1">
    <citation type="submission" date="2018-11" db="EMBL/GenBank/DDBJ databases">
        <authorList>
            <consortium name="Pathogen Informatics"/>
        </authorList>
    </citation>
    <scope>NUCLEOTIDE SEQUENCE</scope>
</reference>
<evidence type="ECO:0000313" key="2">
    <source>
        <dbReference type="Proteomes" id="UP000784294"/>
    </source>
</evidence>
<name>A0A3S5CE91_9PLAT</name>
<protein>
    <submittedName>
        <fullName evidence="1">Uncharacterized protein</fullName>
    </submittedName>
</protein>
<proteinExistence type="predicted"/>
<evidence type="ECO:0000313" key="1">
    <source>
        <dbReference type="EMBL" id="VEL14031.1"/>
    </source>
</evidence>
<gene>
    <name evidence="1" type="ORF">PXEA_LOCUS7471</name>
</gene>
<dbReference type="AlphaFoldDB" id="A0A3S5CE91"/>